<reference evidence="1 2" key="1">
    <citation type="journal article" date="2021" name="Elife">
        <title>Chloroplast acquisition without the gene transfer in kleptoplastic sea slugs, Plakobranchus ocellatus.</title>
        <authorList>
            <person name="Maeda T."/>
            <person name="Takahashi S."/>
            <person name="Yoshida T."/>
            <person name="Shimamura S."/>
            <person name="Takaki Y."/>
            <person name="Nagai Y."/>
            <person name="Toyoda A."/>
            <person name="Suzuki Y."/>
            <person name="Arimoto A."/>
            <person name="Ishii H."/>
            <person name="Satoh N."/>
            <person name="Nishiyama T."/>
            <person name="Hasebe M."/>
            <person name="Maruyama T."/>
            <person name="Minagawa J."/>
            <person name="Obokata J."/>
            <person name="Shigenobu S."/>
        </authorList>
    </citation>
    <scope>NUCLEOTIDE SEQUENCE [LARGE SCALE GENOMIC DNA]</scope>
</reference>
<proteinExistence type="predicted"/>
<name>A0AAV4BPP2_9GAST</name>
<accession>A0AAV4BPP2</accession>
<sequence>MKYTGEDGEPASKDSLDQWNGEYLGEINFEYLLRTLPKVSVHHLSLLRRAVGLRFRWDPILITKHNKRISNLSTHDSHKRLGCVHVPCLTSESALRSAEILLSRVRVPPPAPWPDTGPENLRLPCCGLAIHKNKTFHICLFAHLTAVYSSASLFACVSETVISHSF</sequence>
<dbReference type="AlphaFoldDB" id="A0AAV4BPP2"/>
<keyword evidence="2" id="KW-1185">Reference proteome</keyword>
<dbReference type="Proteomes" id="UP000735302">
    <property type="component" value="Unassembled WGS sequence"/>
</dbReference>
<protein>
    <submittedName>
        <fullName evidence="1">Uncharacterized protein</fullName>
    </submittedName>
</protein>
<dbReference type="EMBL" id="BLXT01005252">
    <property type="protein sequence ID" value="GFO21425.1"/>
    <property type="molecule type" value="Genomic_DNA"/>
</dbReference>
<organism evidence="1 2">
    <name type="scientific">Plakobranchus ocellatus</name>
    <dbReference type="NCBI Taxonomy" id="259542"/>
    <lineage>
        <taxon>Eukaryota</taxon>
        <taxon>Metazoa</taxon>
        <taxon>Spiralia</taxon>
        <taxon>Lophotrochozoa</taxon>
        <taxon>Mollusca</taxon>
        <taxon>Gastropoda</taxon>
        <taxon>Heterobranchia</taxon>
        <taxon>Euthyneura</taxon>
        <taxon>Panpulmonata</taxon>
        <taxon>Sacoglossa</taxon>
        <taxon>Placobranchoidea</taxon>
        <taxon>Plakobranchidae</taxon>
        <taxon>Plakobranchus</taxon>
    </lineage>
</organism>
<evidence type="ECO:0000313" key="2">
    <source>
        <dbReference type="Proteomes" id="UP000735302"/>
    </source>
</evidence>
<comment type="caution">
    <text evidence="1">The sequence shown here is derived from an EMBL/GenBank/DDBJ whole genome shotgun (WGS) entry which is preliminary data.</text>
</comment>
<evidence type="ECO:0000313" key="1">
    <source>
        <dbReference type="EMBL" id="GFO21425.1"/>
    </source>
</evidence>
<gene>
    <name evidence="1" type="ORF">PoB_004793000</name>
</gene>